<evidence type="ECO:0000313" key="3">
    <source>
        <dbReference type="EMBL" id="KAL1201001.1"/>
    </source>
</evidence>
<protein>
    <recommendedName>
        <fullName evidence="2">Retrotransposon gag domain-containing protein</fullName>
    </recommendedName>
</protein>
<feature type="region of interest" description="Disordered" evidence="1">
    <location>
        <begin position="71"/>
        <end position="100"/>
    </location>
</feature>
<keyword evidence="4" id="KW-1185">Reference proteome</keyword>
<dbReference type="AlphaFoldDB" id="A0ABD1AQ50"/>
<dbReference type="Pfam" id="PF03732">
    <property type="entry name" value="Retrotrans_gag"/>
    <property type="match status" value="1"/>
</dbReference>
<dbReference type="PANTHER" id="PTHR33223:SF6">
    <property type="entry name" value="CCHC-TYPE DOMAIN-CONTAINING PROTEIN"/>
    <property type="match status" value="1"/>
</dbReference>
<dbReference type="InterPro" id="IPR005162">
    <property type="entry name" value="Retrotrans_gag_dom"/>
</dbReference>
<feature type="compositionally biased region" description="Polar residues" evidence="1">
    <location>
        <begin position="334"/>
        <end position="351"/>
    </location>
</feature>
<dbReference type="Proteomes" id="UP001558713">
    <property type="component" value="Unassembled WGS sequence"/>
</dbReference>
<feature type="domain" description="Retrotransposon gag" evidence="2">
    <location>
        <begin position="158"/>
        <end position="247"/>
    </location>
</feature>
<evidence type="ECO:0000259" key="2">
    <source>
        <dbReference type="Pfam" id="PF03732"/>
    </source>
</evidence>
<organism evidence="3 4">
    <name type="scientific">Cardamine amara subsp. amara</name>
    <dbReference type="NCBI Taxonomy" id="228776"/>
    <lineage>
        <taxon>Eukaryota</taxon>
        <taxon>Viridiplantae</taxon>
        <taxon>Streptophyta</taxon>
        <taxon>Embryophyta</taxon>
        <taxon>Tracheophyta</taxon>
        <taxon>Spermatophyta</taxon>
        <taxon>Magnoliopsida</taxon>
        <taxon>eudicotyledons</taxon>
        <taxon>Gunneridae</taxon>
        <taxon>Pentapetalae</taxon>
        <taxon>rosids</taxon>
        <taxon>malvids</taxon>
        <taxon>Brassicales</taxon>
        <taxon>Brassicaceae</taxon>
        <taxon>Cardamineae</taxon>
        <taxon>Cardamine</taxon>
    </lineage>
</organism>
<comment type="caution">
    <text evidence="3">The sequence shown here is derived from an EMBL/GenBank/DDBJ whole genome shotgun (WGS) entry which is preliminary data.</text>
</comment>
<feature type="region of interest" description="Disordered" evidence="1">
    <location>
        <begin position="324"/>
        <end position="351"/>
    </location>
</feature>
<feature type="compositionally biased region" description="Basic and acidic residues" evidence="1">
    <location>
        <begin position="324"/>
        <end position="333"/>
    </location>
</feature>
<evidence type="ECO:0000313" key="4">
    <source>
        <dbReference type="Proteomes" id="UP001558713"/>
    </source>
</evidence>
<name>A0ABD1AQ50_CARAN</name>
<dbReference type="EMBL" id="JBANAX010000600">
    <property type="protein sequence ID" value="KAL1201001.1"/>
    <property type="molecule type" value="Genomic_DNA"/>
</dbReference>
<reference evidence="3 4" key="1">
    <citation type="submission" date="2024-04" db="EMBL/GenBank/DDBJ databases">
        <title>Genome assembly C_amara_ONT_v2.</title>
        <authorList>
            <person name="Yant L."/>
            <person name="Moore C."/>
            <person name="Slenker M."/>
        </authorList>
    </citation>
    <scope>NUCLEOTIDE SEQUENCE [LARGE SCALE GENOMIC DNA]</scope>
    <source>
        <tissue evidence="3">Leaf</tissue>
    </source>
</reference>
<proteinExistence type="predicted"/>
<gene>
    <name evidence="3" type="ORF">V5N11_017866</name>
</gene>
<dbReference type="PANTHER" id="PTHR33223">
    <property type="entry name" value="CCHC-TYPE DOMAIN-CONTAINING PROTEIN"/>
    <property type="match status" value="1"/>
</dbReference>
<evidence type="ECO:0000256" key="1">
    <source>
        <dbReference type="SAM" id="MobiDB-lite"/>
    </source>
</evidence>
<sequence length="419" mass="48274">MVDSDQISSELQDSVAELNGELTVLRGGWKRLTDSYSGVTSRVAAVESRLESLDKSLSSISQTLARMETNQWKDKAQGKQKASSSSNPNQVHSIDDDSDPIDNQLGYRGIHNILENRNGLLKKIELPVFDGTRPYGWITQAERFFRLGNYNDADKLDLMSVSLQGPVLNWYNREIEKAEFQNWSQFKKRMIARFGRKLDENPRNRLFSMKQTGYIVDYVNEFEELSTVVKGVDEENLVHVFYLGLKPEMQEVIKIKEPHGLTEHFNAVMRMEDIVFCTSMASTTQHTQYRRTSYIPLKSSSQYNSYRTGIHQTNVDTVKEGVKNSDTQKEKQIFDQSSQSDKQPWRSQHSGQMVSRLLPTEITELRKKGLCFKCKGSWSRMHKCQNVELKVFTVLNGCEVEVIDEDWMDFYDEETGSIH</sequence>
<accession>A0ABD1AQ50</accession>